<comment type="caution">
    <text evidence="3">The sequence shown here is derived from an EMBL/GenBank/DDBJ whole genome shotgun (WGS) entry which is preliminary data.</text>
</comment>
<dbReference type="SUPFAM" id="SSF53474">
    <property type="entry name" value="alpha/beta-Hydrolases"/>
    <property type="match status" value="1"/>
</dbReference>
<dbReference type="InterPro" id="IPR029058">
    <property type="entry name" value="AB_hydrolase_fold"/>
</dbReference>
<sequence>MALSLAYPAVSMIKTVTFAHVGSHRLTPLLMDVYKARTAPQYLPIIVYVHGGGWVGGTRVYPPLPLVYQMATCGWLICVVDYQLSPKVAFPEHLVDIKRAIAYLRAHAKDEFDANPDFIVIAGESAGAHLASLVALTPRLKELQPGHEILIENLTGP</sequence>
<name>A0AAD5MHL8_PYTIN</name>
<protein>
    <recommendedName>
        <fullName evidence="2">BD-FAE-like domain-containing protein</fullName>
    </recommendedName>
</protein>
<dbReference type="GO" id="GO:0016787">
    <property type="term" value="F:hydrolase activity"/>
    <property type="evidence" value="ECO:0007669"/>
    <property type="project" value="UniProtKB-KW"/>
</dbReference>
<dbReference type="EMBL" id="JAKCXM010000014">
    <property type="protein sequence ID" value="KAJ0408132.1"/>
    <property type="molecule type" value="Genomic_DNA"/>
</dbReference>
<evidence type="ECO:0000259" key="2">
    <source>
        <dbReference type="Pfam" id="PF20434"/>
    </source>
</evidence>
<dbReference type="Pfam" id="PF20434">
    <property type="entry name" value="BD-FAE"/>
    <property type="match status" value="1"/>
</dbReference>
<reference evidence="3" key="1">
    <citation type="submission" date="2021-12" db="EMBL/GenBank/DDBJ databases">
        <title>Prjna785345.</title>
        <authorList>
            <person name="Rujirawat T."/>
            <person name="Krajaejun T."/>
        </authorList>
    </citation>
    <scope>NUCLEOTIDE SEQUENCE</scope>
    <source>
        <strain evidence="3">Pi057C3</strain>
    </source>
</reference>
<dbReference type="InterPro" id="IPR049492">
    <property type="entry name" value="BD-FAE-like_dom"/>
</dbReference>
<dbReference type="AlphaFoldDB" id="A0AAD5MHL8"/>
<organism evidence="3 4">
    <name type="scientific">Pythium insidiosum</name>
    <name type="common">Pythiosis disease agent</name>
    <dbReference type="NCBI Taxonomy" id="114742"/>
    <lineage>
        <taxon>Eukaryota</taxon>
        <taxon>Sar</taxon>
        <taxon>Stramenopiles</taxon>
        <taxon>Oomycota</taxon>
        <taxon>Peronosporomycetes</taxon>
        <taxon>Pythiales</taxon>
        <taxon>Pythiaceae</taxon>
        <taxon>Pythium</taxon>
    </lineage>
</organism>
<dbReference type="Proteomes" id="UP001209570">
    <property type="component" value="Unassembled WGS sequence"/>
</dbReference>
<dbReference type="PANTHER" id="PTHR48081:SF8">
    <property type="entry name" value="ALPHA_BETA HYDROLASE FOLD-3 DOMAIN-CONTAINING PROTEIN-RELATED"/>
    <property type="match status" value="1"/>
</dbReference>
<accession>A0AAD5MHL8</accession>
<keyword evidence="1" id="KW-0378">Hydrolase</keyword>
<keyword evidence="4" id="KW-1185">Reference proteome</keyword>
<dbReference type="InterPro" id="IPR050300">
    <property type="entry name" value="GDXG_lipolytic_enzyme"/>
</dbReference>
<dbReference type="PANTHER" id="PTHR48081">
    <property type="entry name" value="AB HYDROLASE SUPERFAMILY PROTEIN C4A8.06C"/>
    <property type="match status" value="1"/>
</dbReference>
<gene>
    <name evidence="3" type="ORF">P43SY_002102</name>
</gene>
<evidence type="ECO:0000313" key="4">
    <source>
        <dbReference type="Proteomes" id="UP001209570"/>
    </source>
</evidence>
<feature type="domain" description="BD-FAE-like" evidence="2">
    <location>
        <begin position="31"/>
        <end position="144"/>
    </location>
</feature>
<dbReference type="Gene3D" id="3.40.50.1820">
    <property type="entry name" value="alpha/beta hydrolase"/>
    <property type="match status" value="1"/>
</dbReference>
<proteinExistence type="predicted"/>
<evidence type="ECO:0000313" key="3">
    <source>
        <dbReference type="EMBL" id="KAJ0408132.1"/>
    </source>
</evidence>
<evidence type="ECO:0000256" key="1">
    <source>
        <dbReference type="ARBA" id="ARBA00022801"/>
    </source>
</evidence>